<comment type="caution">
    <text evidence="2">The sequence shown here is derived from an EMBL/GenBank/DDBJ whole genome shotgun (WGS) entry which is preliminary data.</text>
</comment>
<name>A0ABU1F701_9RHOB</name>
<dbReference type="Proteomes" id="UP001247754">
    <property type="component" value="Unassembled WGS sequence"/>
</dbReference>
<evidence type="ECO:0000313" key="2">
    <source>
        <dbReference type="EMBL" id="MDR5652378.1"/>
    </source>
</evidence>
<proteinExistence type="predicted"/>
<protein>
    <submittedName>
        <fullName evidence="2">Uncharacterized protein</fullName>
    </submittedName>
</protein>
<gene>
    <name evidence="2" type="ORF">RGD00_07175</name>
</gene>
<organism evidence="2 3">
    <name type="scientific">Ruixingdingia sedimenti</name>
    <dbReference type="NCBI Taxonomy" id="3073604"/>
    <lineage>
        <taxon>Bacteria</taxon>
        <taxon>Pseudomonadati</taxon>
        <taxon>Pseudomonadota</taxon>
        <taxon>Alphaproteobacteria</taxon>
        <taxon>Rhodobacterales</taxon>
        <taxon>Paracoccaceae</taxon>
        <taxon>Ruixingdingia</taxon>
    </lineage>
</organism>
<feature type="signal peptide" evidence="1">
    <location>
        <begin position="1"/>
        <end position="20"/>
    </location>
</feature>
<feature type="chain" id="PRO_5047100460" evidence="1">
    <location>
        <begin position="21"/>
        <end position="120"/>
    </location>
</feature>
<accession>A0ABU1F701</accession>
<sequence length="120" mass="12390">MRLRLALATLCALLPGAAAAQTDAVALACGGAGGGHVGVGPVCAALERQLAARYGAVRQGAALTIRFEMLRDDAQMLSGRLHWQGRTGPVVEVTANDRPLDARAAGRLAEGLMRMSSLPD</sequence>
<dbReference type="RefSeq" id="WP_310456628.1">
    <property type="nucleotide sequence ID" value="NZ_JAVKPH010000006.1"/>
</dbReference>
<dbReference type="EMBL" id="JAVKPH010000006">
    <property type="protein sequence ID" value="MDR5652378.1"/>
    <property type="molecule type" value="Genomic_DNA"/>
</dbReference>
<evidence type="ECO:0000256" key="1">
    <source>
        <dbReference type="SAM" id="SignalP"/>
    </source>
</evidence>
<keyword evidence="3" id="KW-1185">Reference proteome</keyword>
<reference evidence="2 3" key="1">
    <citation type="submission" date="2023-09" db="EMBL/GenBank/DDBJ databases">
        <title>Xinfangfangia sedmenti sp. nov., isolated the sedment.</title>
        <authorList>
            <person name="Xu L."/>
        </authorList>
    </citation>
    <scope>NUCLEOTIDE SEQUENCE [LARGE SCALE GENOMIC DNA]</scope>
    <source>
        <strain evidence="2 3">LG-4</strain>
    </source>
</reference>
<evidence type="ECO:0000313" key="3">
    <source>
        <dbReference type="Proteomes" id="UP001247754"/>
    </source>
</evidence>
<keyword evidence="1" id="KW-0732">Signal</keyword>